<dbReference type="PANTHER" id="PTHR11956:SF11">
    <property type="entry name" value="ARGININE--TRNA LIGASE, MITOCHONDRIAL-RELATED"/>
    <property type="match status" value="1"/>
</dbReference>
<dbReference type="GO" id="GO:0004814">
    <property type="term" value="F:arginine-tRNA ligase activity"/>
    <property type="evidence" value="ECO:0007669"/>
    <property type="project" value="UniProtKB-EC"/>
</dbReference>
<comment type="caution">
    <text evidence="13">The sequence shown here is derived from an EMBL/GenBank/DDBJ whole genome shotgun (WGS) entry which is preliminary data.</text>
</comment>
<dbReference type="Gene3D" id="3.30.1360.70">
    <property type="entry name" value="Arginyl tRNA synthetase N-terminal domain"/>
    <property type="match status" value="1"/>
</dbReference>
<dbReference type="InterPro" id="IPR005148">
    <property type="entry name" value="Arg-tRNA-synth_N"/>
</dbReference>
<keyword evidence="14" id="KW-1185">Reference proteome</keyword>
<dbReference type="InterPro" id="IPR001412">
    <property type="entry name" value="aa-tRNA-synth_I_CS"/>
</dbReference>
<evidence type="ECO:0000256" key="1">
    <source>
        <dbReference type="ARBA" id="ARBA00005594"/>
    </source>
</evidence>
<proteinExistence type="inferred from homology"/>
<dbReference type="InterPro" id="IPR035684">
    <property type="entry name" value="ArgRS_core"/>
</dbReference>
<evidence type="ECO:0000256" key="7">
    <source>
        <dbReference type="ARBA" id="ARBA00023146"/>
    </source>
</evidence>
<evidence type="ECO:0000256" key="8">
    <source>
        <dbReference type="ARBA" id="ARBA00033033"/>
    </source>
</evidence>
<evidence type="ECO:0000256" key="10">
    <source>
        <dbReference type="RuleBase" id="RU363038"/>
    </source>
</evidence>
<keyword evidence="7 10" id="KW-0030">Aminoacyl-tRNA synthetase</keyword>
<evidence type="ECO:0000256" key="5">
    <source>
        <dbReference type="ARBA" id="ARBA00022840"/>
    </source>
</evidence>
<dbReference type="Gene3D" id="3.40.50.620">
    <property type="entry name" value="HUPs"/>
    <property type="match status" value="1"/>
</dbReference>
<dbReference type="InterPro" id="IPR036695">
    <property type="entry name" value="Arg-tRNA-synth_N_sf"/>
</dbReference>
<dbReference type="AlphaFoldDB" id="A0AA43QKV8"/>
<dbReference type="SUPFAM" id="SSF47323">
    <property type="entry name" value="Anticodon-binding domain of a subclass of class I aminoacyl-tRNA synthetases"/>
    <property type="match status" value="1"/>
</dbReference>
<accession>A0AA43QKV8</accession>
<dbReference type="GO" id="GO:0005739">
    <property type="term" value="C:mitochondrion"/>
    <property type="evidence" value="ECO:0007669"/>
    <property type="project" value="TreeGrafter"/>
</dbReference>
<dbReference type="Pfam" id="PF05746">
    <property type="entry name" value="DALR_1"/>
    <property type="match status" value="1"/>
</dbReference>
<dbReference type="GO" id="GO:0032543">
    <property type="term" value="P:mitochondrial translation"/>
    <property type="evidence" value="ECO:0007669"/>
    <property type="project" value="TreeGrafter"/>
</dbReference>
<dbReference type="PROSITE" id="PS00178">
    <property type="entry name" value="AA_TRNA_LIGASE_I"/>
    <property type="match status" value="1"/>
</dbReference>
<dbReference type="InterPro" id="IPR001278">
    <property type="entry name" value="Arg-tRNA-ligase"/>
</dbReference>
<evidence type="ECO:0000256" key="6">
    <source>
        <dbReference type="ARBA" id="ARBA00022917"/>
    </source>
</evidence>
<dbReference type="InterPro" id="IPR014729">
    <property type="entry name" value="Rossmann-like_a/b/a_fold"/>
</dbReference>
<evidence type="ECO:0000256" key="4">
    <source>
        <dbReference type="ARBA" id="ARBA00022741"/>
    </source>
</evidence>
<evidence type="ECO:0000256" key="3">
    <source>
        <dbReference type="ARBA" id="ARBA00022598"/>
    </source>
</evidence>
<reference evidence="13" key="1">
    <citation type="journal article" date="2023" name="Genome Biol. Evol.">
        <title>First Whole Genome Sequence and Flow Cytometry Genome Size Data for the Lichen-Forming Fungus Ramalina farinacea (Ascomycota).</title>
        <authorList>
            <person name="Llewellyn T."/>
            <person name="Mian S."/>
            <person name="Hill R."/>
            <person name="Leitch I.J."/>
            <person name="Gaya E."/>
        </authorList>
    </citation>
    <scope>NUCLEOTIDE SEQUENCE</scope>
    <source>
        <strain evidence="13">LIQ254RAFAR</strain>
    </source>
</reference>
<dbReference type="NCBIfam" id="TIGR00456">
    <property type="entry name" value="argS"/>
    <property type="match status" value="1"/>
</dbReference>
<dbReference type="InterPro" id="IPR009080">
    <property type="entry name" value="tRNAsynth_Ia_anticodon-bd"/>
</dbReference>
<dbReference type="CDD" id="cd07956">
    <property type="entry name" value="Anticodon_Ia_Arg"/>
    <property type="match status" value="1"/>
</dbReference>
<protein>
    <recommendedName>
        <fullName evidence="2">arginine--tRNA ligase</fullName>
        <ecNumber evidence="2">6.1.1.19</ecNumber>
    </recommendedName>
    <alternativeName>
        <fullName evidence="8">Arginyl-tRNA synthetase</fullName>
    </alternativeName>
</protein>
<organism evidence="13 14">
    <name type="scientific">Ramalina farinacea</name>
    <dbReference type="NCBI Taxonomy" id="258253"/>
    <lineage>
        <taxon>Eukaryota</taxon>
        <taxon>Fungi</taxon>
        <taxon>Dikarya</taxon>
        <taxon>Ascomycota</taxon>
        <taxon>Pezizomycotina</taxon>
        <taxon>Lecanoromycetes</taxon>
        <taxon>OSLEUM clade</taxon>
        <taxon>Lecanoromycetidae</taxon>
        <taxon>Lecanorales</taxon>
        <taxon>Lecanorineae</taxon>
        <taxon>Ramalinaceae</taxon>
        <taxon>Ramalina</taxon>
    </lineage>
</organism>
<keyword evidence="4 10" id="KW-0547">Nucleotide-binding</keyword>
<evidence type="ECO:0000256" key="9">
    <source>
        <dbReference type="ARBA" id="ARBA00049339"/>
    </source>
</evidence>
<dbReference type="InterPro" id="IPR008909">
    <property type="entry name" value="DALR_anticod-bd"/>
</dbReference>
<dbReference type="SMART" id="SM00836">
    <property type="entry name" value="DALR_1"/>
    <property type="match status" value="1"/>
</dbReference>
<dbReference type="Proteomes" id="UP001161017">
    <property type="component" value="Unassembled WGS sequence"/>
</dbReference>
<dbReference type="EC" id="6.1.1.19" evidence="2"/>
<dbReference type="FunFam" id="3.40.50.620:FF:000058">
    <property type="entry name" value="Mitochondrial arginyl-tRNA synthetase"/>
    <property type="match status" value="1"/>
</dbReference>
<feature type="domain" description="DALR anticodon binding" evidence="11">
    <location>
        <begin position="517"/>
        <end position="636"/>
    </location>
</feature>
<dbReference type="GO" id="GO:0006420">
    <property type="term" value="P:arginyl-tRNA aminoacylation"/>
    <property type="evidence" value="ECO:0007669"/>
    <property type="project" value="InterPro"/>
</dbReference>
<evidence type="ECO:0000313" key="14">
    <source>
        <dbReference type="Proteomes" id="UP001161017"/>
    </source>
</evidence>
<gene>
    <name evidence="13" type="ORF">OHK93_006912</name>
</gene>
<evidence type="ECO:0000259" key="12">
    <source>
        <dbReference type="SMART" id="SM01016"/>
    </source>
</evidence>
<comment type="similarity">
    <text evidence="1 10">Belongs to the class-I aminoacyl-tRNA synthetase family.</text>
</comment>
<evidence type="ECO:0000256" key="2">
    <source>
        <dbReference type="ARBA" id="ARBA00012837"/>
    </source>
</evidence>
<dbReference type="PRINTS" id="PR01038">
    <property type="entry name" value="TRNASYNTHARG"/>
</dbReference>
<dbReference type="PANTHER" id="PTHR11956">
    <property type="entry name" value="ARGINYL-TRNA SYNTHETASE"/>
    <property type="match status" value="1"/>
</dbReference>
<dbReference type="Pfam" id="PF00750">
    <property type="entry name" value="tRNA-synt_1d"/>
    <property type="match status" value="1"/>
</dbReference>
<dbReference type="FunFam" id="1.10.730.10:FF:000006">
    <property type="entry name" value="Arginyl-tRNA synthetase 2, mitochondrial"/>
    <property type="match status" value="1"/>
</dbReference>
<keyword evidence="6 10" id="KW-0648">Protein biosynthesis</keyword>
<name>A0AA43QKV8_9LECA</name>
<dbReference type="SMART" id="SM01016">
    <property type="entry name" value="Arg_tRNA_synt_N"/>
    <property type="match status" value="1"/>
</dbReference>
<dbReference type="Gene3D" id="1.10.730.10">
    <property type="entry name" value="Isoleucyl-tRNA Synthetase, Domain 1"/>
    <property type="match status" value="1"/>
</dbReference>
<evidence type="ECO:0000313" key="13">
    <source>
        <dbReference type="EMBL" id="MDI1487642.1"/>
    </source>
</evidence>
<dbReference type="EMBL" id="JAPUFD010000006">
    <property type="protein sequence ID" value="MDI1487642.1"/>
    <property type="molecule type" value="Genomic_DNA"/>
</dbReference>
<keyword evidence="5 10" id="KW-0067">ATP-binding</keyword>
<dbReference type="SUPFAM" id="SSF55190">
    <property type="entry name" value="Arginyl-tRNA synthetase (ArgRS), N-terminal 'additional' domain"/>
    <property type="match status" value="1"/>
</dbReference>
<dbReference type="SUPFAM" id="SSF52374">
    <property type="entry name" value="Nucleotidylyl transferase"/>
    <property type="match status" value="1"/>
</dbReference>
<dbReference type="GO" id="GO:0005524">
    <property type="term" value="F:ATP binding"/>
    <property type="evidence" value="ECO:0007669"/>
    <property type="project" value="UniProtKB-KW"/>
</dbReference>
<evidence type="ECO:0000259" key="11">
    <source>
        <dbReference type="SMART" id="SM00836"/>
    </source>
</evidence>
<keyword evidence="3 10" id="KW-0436">Ligase</keyword>
<sequence>MSTTEIASLEAQLQKLDVSTPIPPYNAADFLVNPIDIYRAYLADTVAAILPIVNPQLVYDSIQWTNNPAHGDLIVVTPKLRLKGTKPAEIVVNLVSKFPPSKLFSKPTASGIHLQVCFSPETLPQLLIPYILDRRSAYGSDAVAGLRDRSKPTSAKKKIIVEFSSPNIAKEFHAGHLRSTIIGAYISNLYKIMGWEVVNMNYLGDWGKQFGLVAIGWERFGSEEAFKNHPLSHLLEVYVKASALFKKEKEKVEETKARKEDTSELESQGIFAERDAFFSRLEAREPDALALWRRFRDISIQRYTEVYARLNTFFDDYSGESQIDPKTIDKVQRLLTEKGVLEESNGALLIDFKKHGAKKMDVAIVRNRQGTSTYLLRDLAAVLEREEKYGFDKIIYVVSSEQDMYLQRLFKSIELMGFNTLASKLQHINFGKVQGMSSRMGKVELLGDILDKCGEKTHEKMKENEVKYKQVEDPVTTADTVGISAMMVQDMTGKRVHDYPFDFERMTSFEGDTGPYLQYSHARLCSIMRKSGYTNEDLQKADLSLLREKAAIETLRLLAQYPDVTHTAFKNLEPTTIVGYLFKLTHQISSGYDNLRVVDIREGRDVSIARAAYYDCARQVMFNALSLLGIKPVERYALEESLRLGCITD</sequence>
<feature type="domain" description="Arginyl tRNA synthetase N-terminal" evidence="12">
    <location>
        <begin position="36"/>
        <end position="118"/>
    </location>
</feature>
<comment type="catalytic activity">
    <reaction evidence="9">
        <text>tRNA(Arg) + L-arginine + ATP = L-arginyl-tRNA(Arg) + AMP + diphosphate</text>
        <dbReference type="Rhea" id="RHEA:20301"/>
        <dbReference type="Rhea" id="RHEA-COMP:9658"/>
        <dbReference type="Rhea" id="RHEA-COMP:9673"/>
        <dbReference type="ChEBI" id="CHEBI:30616"/>
        <dbReference type="ChEBI" id="CHEBI:32682"/>
        <dbReference type="ChEBI" id="CHEBI:33019"/>
        <dbReference type="ChEBI" id="CHEBI:78442"/>
        <dbReference type="ChEBI" id="CHEBI:78513"/>
        <dbReference type="ChEBI" id="CHEBI:456215"/>
        <dbReference type="EC" id="6.1.1.19"/>
    </reaction>
</comment>